<dbReference type="Proteomes" id="UP000199006">
    <property type="component" value="Unassembled WGS sequence"/>
</dbReference>
<keyword evidence="4 7" id="KW-0812">Transmembrane</keyword>
<keyword evidence="6 7" id="KW-0472">Membrane</keyword>
<evidence type="ECO:0000256" key="3">
    <source>
        <dbReference type="ARBA" id="ARBA00022475"/>
    </source>
</evidence>
<dbReference type="InterPro" id="IPR000515">
    <property type="entry name" value="MetI-like"/>
</dbReference>
<evidence type="ECO:0000313" key="10">
    <source>
        <dbReference type="Proteomes" id="UP000199006"/>
    </source>
</evidence>
<evidence type="ECO:0000256" key="4">
    <source>
        <dbReference type="ARBA" id="ARBA00022692"/>
    </source>
</evidence>
<keyword evidence="2 7" id="KW-0813">Transport</keyword>
<dbReference type="CDD" id="cd06261">
    <property type="entry name" value="TM_PBP2"/>
    <property type="match status" value="1"/>
</dbReference>
<evidence type="ECO:0000256" key="7">
    <source>
        <dbReference type="RuleBase" id="RU363032"/>
    </source>
</evidence>
<evidence type="ECO:0000313" key="9">
    <source>
        <dbReference type="EMBL" id="SFL53644.1"/>
    </source>
</evidence>
<evidence type="ECO:0000256" key="5">
    <source>
        <dbReference type="ARBA" id="ARBA00022989"/>
    </source>
</evidence>
<dbReference type="PROSITE" id="PS50928">
    <property type="entry name" value="ABC_TM1"/>
    <property type="match status" value="1"/>
</dbReference>
<keyword evidence="10" id="KW-1185">Reference proteome</keyword>
<dbReference type="RefSeq" id="WP_218142056.1">
    <property type="nucleotide sequence ID" value="NZ_FOTI01000017.1"/>
</dbReference>
<gene>
    <name evidence="9" type="ORF">SAMN02983006_01416</name>
</gene>
<dbReference type="Pfam" id="PF00528">
    <property type="entry name" value="BPD_transp_1"/>
    <property type="match status" value="1"/>
</dbReference>
<dbReference type="InterPro" id="IPR035906">
    <property type="entry name" value="MetI-like_sf"/>
</dbReference>
<feature type="transmembrane region" description="Helical" evidence="7">
    <location>
        <begin position="108"/>
        <end position="128"/>
    </location>
</feature>
<dbReference type="SUPFAM" id="SSF161098">
    <property type="entry name" value="MetI-like"/>
    <property type="match status" value="1"/>
</dbReference>
<evidence type="ECO:0000256" key="6">
    <source>
        <dbReference type="ARBA" id="ARBA00023136"/>
    </source>
</evidence>
<dbReference type="GO" id="GO:0005886">
    <property type="term" value="C:plasma membrane"/>
    <property type="evidence" value="ECO:0007669"/>
    <property type="project" value="UniProtKB-SubCell"/>
</dbReference>
<feature type="transmembrane region" description="Helical" evidence="7">
    <location>
        <begin position="12"/>
        <end position="36"/>
    </location>
</feature>
<keyword evidence="9" id="KW-0762">Sugar transport</keyword>
<dbReference type="GO" id="GO:0055085">
    <property type="term" value="P:transmembrane transport"/>
    <property type="evidence" value="ECO:0007669"/>
    <property type="project" value="InterPro"/>
</dbReference>
<dbReference type="STRING" id="29563.SAMN02983006_01416"/>
<proteinExistence type="inferred from homology"/>
<keyword evidence="3" id="KW-1003">Cell membrane</keyword>
<evidence type="ECO:0000259" key="8">
    <source>
        <dbReference type="PROSITE" id="PS50928"/>
    </source>
</evidence>
<evidence type="ECO:0000256" key="1">
    <source>
        <dbReference type="ARBA" id="ARBA00004651"/>
    </source>
</evidence>
<feature type="transmembrane region" description="Helical" evidence="7">
    <location>
        <begin position="260"/>
        <end position="282"/>
    </location>
</feature>
<feature type="domain" description="ABC transmembrane type-1" evidence="8">
    <location>
        <begin position="71"/>
        <end position="281"/>
    </location>
</feature>
<comment type="similarity">
    <text evidence="7">Belongs to the binding-protein-dependent transport system permease family.</text>
</comment>
<organism evidence="9 10">
    <name type="scientific">Halanaerobium salsuginis</name>
    <dbReference type="NCBI Taxonomy" id="29563"/>
    <lineage>
        <taxon>Bacteria</taxon>
        <taxon>Bacillati</taxon>
        <taxon>Bacillota</taxon>
        <taxon>Clostridia</taxon>
        <taxon>Halanaerobiales</taxon>
        <taxon>Halanaerobiaceae</taxon>
        <taxon>Halanaerobium</taxon>
    </lineage>
</organism>
<comment type="subcellular location">
    <subcellularLocation>
        <location evidence="1 7">Cell membrane</location>
        <topology evidence="1 7">Multi-pass membrane protein</topology>
    </subcellularLocation>
</comment>
<dbReference type="EMBL" id="FOTI01000017">
    <property type="protein sequence ID" value="SFL53644.1"/>
    <property type="molecule type" value="Genomic_DNA"/>
</dbReference>
<dbReference type="PANTHER" id="PTHR43005:SF1">
    <property type="entry name" value="SPERMIDINE_PUTRESCINE TRANSPORT SYSTEM PERMEASE PROTEIN"/>
    <property type="match status" value="1"/>
</dbReference>
<dbReference type="Gene3D" id="1.10.3720.10">
    <property type="entry name" value="MetI-like"/>
    <property type="match status" value="1"/>
</dbReference>
<reference evidence="9 10" key="1">
    <citation type="submission" date="2016-10" db="EMBL/GenBank/DDBJ databases">
        <authorList>
            <person name="de Groot N.N."/>
        </authorList>
    </citation>
    <scope>NUCLEOTIDE SEQUENCE [LARGE SCALE GENOMIC DNA]</scope>
    <source>
        <strain evidence="9 10">ATCC 51327</strain>
    </source>
</reference>
<dbReference type="AlphaFoldDB" id="A0A1I4IH81"/>
<accession>A0A1I4IH81</accession>
<sequence length="288" mass="32997">MKFKTDRDAKLGYWLILPTVVAISTLIFYPVFYNLWLSMQEVNMNPIQPNTFVGLAHFIDILTDLDFWISFRTSLIFTITTVIGTTVLGLAVALLLNRDFPGRSVIRGVILLPYVTPVISAVFGWKYLFNPVFGQANYFLVDILHLFPQHINWIESPAFAIYAVIIFNIWRNFPFAFLMILAELQSISASLYEAAEVDGASAWQKFKHITLPELKFVLGALVILRTIWNFYKFSEVYLLSASVNVLPVYIYEKAFASYDFGQAAAISAILFIFVLGFIMFYVKKVLEW</sequence>
<feature type="transmembrane region" description="Helical" evidence="7">
    <location>
        <begin position="159"/>
        <end position="182"/>
    </location>
</feature>
<feature type="transmembrane region" description="Helical" evidence="7">
    <location>
        <begin position="75"/>
        <end position="96"/>
    </location>
</feature>
<name>A0A1I4IH81_9FIRM</name>
<evidence type="ECO:0000256" key="2">
    <source>
        <dbReference type="ARBA" id="ARBA00022448"/>
    </source>
</evidence>
<keyword evidence="5 7" id="KW-1133">Transmembrane helix</keyword>
<protein>
    <submittedName>
        <fullName evidence="9">Multiple sugar transport system permease protein</fullName>
    </submittedName>
</protein>
<dbReference type="PANTHER" id="PTHR43005">
    <property type="entry name" value="BLR7065 PROTEIN"/>
    <property type="match status" value="1"/>
</dbReference>